<dbReference type="GO" id="GO:0005737">
    <property type="term" value="C:cytoplasm"/>
    <property type="evidence" value="ECO:0007669"/>
    <property type="project" value="TreeGrafter"/>
</dbReference>
<dbReference type="PANTHER" id="PTHR44500:SF1">
    <property type="entry name" value="DNAJ HOMOLOG SUBFAMILY C MEMBER 12"/>
    <property type="match status" value="1"/>
</dbReference>
<dbReference type="InterPro" id="IPR029827">
    <property type="entry name" value="JDP1-like"/>
</dbReference>
<evidence type="ECO:0000259" key="2">
    <source>
        <dbReference type="PROSITE" id="PS50076"/>
    </source>
</evidence>
<dbReference type="OrthoDB" id="436519at2759"/>
<dbReference type="SUPFAM" id="SSF46565">
    <property type="entry name" value="Chaperone J-domain"/>
    <property type="match status" value="1"/>
</dbReference>
<feature type="domain" description="J" evidence="2">
    <location>
        <begin position="14"/>
        <end position="79"/>
    </location>
</feature>
<proteinExistence type="predicted"/>
<dbReference type="AlphaFoldDB" id="A0A7I8VXK0"/>
<accession>A0A7I8VXK0</accession>
<dbReference type="PANTHER" id="PTHR44500">
    <property type="entry name" value="DNAJ HOMOLOG SUBFAMILY C MEMBER 12"/>
    <property type="match status" value="1"/>
</dbReference>
<organism evidence="3 4">
    <name type="scientific">Dimorphilus gyrociliatus</name>
    <dbReference type="NCBI Taxonomy" id="2664684"/>
    <lineage>
        <taxon>Eukaryota</taxon>
        <taxon>Metazoa</taxon>
        <taxon>Spiralia</taxon>
        <taxon>Lophotrochozoa</taxon>
        <taxon>Annelida</taxon>
        <taxon>Polychaeta</taxon>
        <taxon>Polychaeta incertae sedis</taxon>
        <taxon>Dinophilidae</taxon>
        <taxon>Dimorphilus</taxon>
    </lineage>
</organism>
<dbReference type="EMBL" id="CAJFCJ010000013">
    <property type="protein sequence ID" value="CAD5120963.1"/>
    <property type="molecule type" value="Genomic_DNA"/>
</dbReference>
<comment type="caution">
    <text evidence="3">The sequence shown here is derived from an EMBL/GenBank/DDBJ whole genome shotgun (WGS) entry which is preliminary data.</text>
</comment>
<dbReference type="PROSITE" id="PS50076">
    <property type="entry name" value="DNAJ_2"/>
    <property type="match status" value="1"/>
</dbReference>
<dbReference type="InterPro" id="IPR036869">
    <property type="entry name" value="J_dom_sf"/>
</dbReference>
<dbReference type="InterPro" id="IPR001623">
    <property type="entry name" value="DnaJ_domain"/>
</dbReference>
<dbReference type="PRINTS" id="PR00625">
    <property type="entry name" value="JDOMAIN"/>
</dbReference>
<dbReference type="SMART" id="SM00271">
    <property type="entry name" value="DnaJ"/>
    <property type="match status" value="1"/>
</dbReference>
<keyword evidence="4" id="KW-1185">Reference proteome</keyword>
<dbReference type="Pfam" id="PF00226">
    <property type="entry name" value="DnaJ"/>
    <property type="match status" value="1"/>
</dbReference>
<reference evidence="3 4" key="1">
    <citation type="submission" date="2020-08" db="EMBL/GenBank/DDBJ databases">
        <authorList>
            <person name="Hejnol A."/>
        </authorList>
    </citation>
    <scope>NUCLEOTIDE SEQUENCE [LARGE SCALE GENOMIC DNA]</scope>
</reference>
<evidence type="ECO:0000313" key="4">
    <source>
        <dbReference type="Proteomes" id="UP000549394"/>
    </source>
</evidence>
<keyword evidence="1" id="KW-0143">Chaperone</keyword>
<gene>
    <name evidence="3" type="ORF">DGYR_LOCUS8970</name>
</gene>
<dbReference type="Gene3D" id="1.10.287.110">
    <property type="entry name" value="DnaJ domain"/>
    <property type="match status" value="1"/>
</dbReference>
<evidence type="ECO:0000256" key="1">
    <source>
        <dbReference type="ARBA" id="ARBA00023186"/>
    </source>
</evidence>
<name>A0A7I8VXK0_9ANNE</name>
<evidence type="ECO:0000313" key="3">
    <source>
        <dbReference type="EMBL" id="CAD5120963.1"/>
    </source>
</evidence>
<protein>
    <recommendedName>
        <fullName evidence="2">J domain-containing protein</fullName>
    </recommendedName>
</protein>
<dbReference type="Proteomes" id="UP000549394">
    <property type="component" value="Unassembled WGS sequence"/>
</dbReference>
<sequence>MEEILGYEKDINKDYYTILGCCEKSSIEQICSEYKARALRCHPDKCNNCPEKEKEFQLLQMAKSVLTDPVKRKDYDCWRNSGLAICYKDWVAKRESIQTSMHWVSKKTNQTPMIHHPSSNVEEDTTNFCSNRTENPMLAKFRNYKI</sequence>
<dbReference type="CDD" id="cd06257">
    <property type="entry name" value="DnaJ"/>
    <property type="match status" value="1"/>
</dbReference>